<gene>
    <name evidence="4" type="ORF">IDH41_10140</name>
</gene>
<proteinExistence type="predicted"/>
<dbReference type="RefSeq" id="WP_190860655.1">
    <property type="nucleotide sequence ID" value="NZ_JACXIY010000013.1"/>
</dbReference>
<dbReference type="SUPFAM" id="SSF159774">
    <property type="entry name" value="YerB-like"/>
    <property type="match status" value="1"/>
</dbReference>
<dbReference type="EMBL" id="JACXIY010000013">
    <property type="protein sequence ID" value="MBD2868939.1"/>
    <property type="molecule type" value="Genomic_DNA"/>
</dbReference>
<feature type="domain" description="DUF3048" evidence="2">
    <location>
        <begin position="61"/>
        <end position="204"/>
    </location>
</feature>
<keyword evidence="1" id="KW-0732">Signal</keyword>
<dbReference type="Pfam" id="PF11258">
    <property type="entry name" value="DUF3048"/>
    <property type="match status" value="1"/>
</dbReference>
<dbReference type="AlphaFoldDB" id="A0A927H6U9"/>
<evidence type="ECO:0000256" key="1">
    <source>
        <dbReference type="SAM" id="SignalP"/>
    </source>
</evidence>
<feature type="domain" description="DUF3048" evidence="3">
    <location>
        <begin position="230"/>
        <end position="338"/>
    </location>
</feature>
<organism evidence="4 5">
    <name type="scientific">Paenibacillus arenilitoris</name>
    <dbReference type="NCBI Taxonomy" id="2772299"/>
    <lineage>
        <taxon>Bacteria</taxon>
        <taxon>Bacillati</taxon>
        <taxon>Bacillota</taxon>
        <taxon>Bacilli</taxon>
        <taxon>Bacillales</taxon>
        <taxon>Paenibacillaceae</taxon>
        <taxon>Paenibacillus</taxon>
    </lineage>
</organism>
<comment type="caution">
    <text evidence="4">The sequence shown here is derived from an EMBL/GenBank/DDBJ whole genome shotgun (WGS) entry which is preliminary data.</text>
</comment>
<dbReference type="Pfam" id="PF17479">
    <property type="entry name" value="DUF3048_C"/>
    <property type="match status" value="1"/>
</dbReference>
<sequence length="357" mass="38204">MNKRLLTPVGALLLSLGLLLSACSGGDGEGASPEPTDAATETVAEVTPTPEATPLPYDAPLTGLKLAEEATARPVVVMINNYAAARPQSGLTNADAVWEVLAEGGITRLVAVFQSTDALTDNIGPIRSIRPYLIDIGDSYGAVLAHAGASNDGYAILQRQDKPYLDEISNAGGSYWRSKDRKAPHNLYSSLEKLREGADKKGYRKDVTVPSYPFKEEGAAEAGEPATEIAIKFLMDNYKVGYKYDAATGLYERSIGDEPHIDLNNGEQLSGANLVVIGASHRTLDNEGRLAVDLTAGGSAVLFQKGKAIEAEWVRAPDGMIRIVRDGEELPLVPGKTFFHIVPTKPTFAEHVTWVQS</sequence>
<accession>A0A927H6U9</accession>
<dbReference type="InterPro" id="IPR035328">
    <property type="entry name" value="DUF3048_C"/>
</dbReference>
<reference evidence="4" key="1">
    <citation type="submission" date="2020-09" db="EMBL/GenBank/DDBJ databases">
        <title>A novel bacterium of genus Paenibacillus, isolated from South China Sea.</title>
        <authorList>
            <person name="Huang H."/>
            <person name="Mo K."/>
            <person name="Hu Y."/>
        </authorList>
    </citation>
    <scope>NUCLEOTIDE SEQUENCE</scope>
    <source>
        <strain evidence="4">IB182493</strain>
    </source>
</reference>
<name>A0A927H6U9_9BACL</name>
<evidence type="ECO:0000313" key="5">
    <source>
        <dbReference type="Proteomes" id="UP000632125"/>
    </source>
</evidence>
<dbReference type="Gene3D" id="3.50.90.10">
    <property type="entry name" value="YerB-like"/>
    <property type="match status" value="1"/>
</dbReference>
<dbReference type="PROSITE" id="PS51257">
    <property type="entry name" value="PROKAR_LIPOPROTEIN"/>
    <property type="match status" value="1"/>
</dbReference>
<dbReference type="InterPro" id="IPR023158">
    <property type="entry name" value="YerB-like_sf"/>
</dbReference>
<keyword evidence="5" id="KW-1185">Reference proteome</keyword>
<feature type="signal peptide" evidence="1">
    <location>
        <begin position="1"/>
        <end position="26"/>
    </location>
</feature>
<protein>
    <submittedName>
        <fullName evidence="4">DUF3048 domain-containing protein</fullName>
    </submittedName>
</protein>
<evidence type="ECO:0000259" key="3">
    <source>
        <dbReference type="Pfam" id="PF17479"/>
    </source>
</evidence>
<evidence type="ECO:0000259" key="2">
    <source>
        <dbReference type="Pfam" id="PF11258"/>
    </source>
</evidence>
<feature type="chain" id="PRO_5038408854" evidence="1">
    <location>
        <begin position="27"/>
        <end position="357"/>
    </location>
</feature>
<evidence type="ECO:0000313" key="4">
    <source>
        <dbReference type="EMBL" id="MBD2868939.1"/>
    </source>
</evidence>
<dbReference type="InterPro" id="IPR021416">
    <property type="entry name" value="DUF3048_N"/>
</dbReference>
<dbReference type="Proteomes" id="UP000632125">
    <property type="component" value="Unassembled WGS sequence"/>
</dbReference>